<proteinExistence type="predicted"/>
<reference evidence="1 2" key="1">
    <citation type="submission" date="2021-06" db="EMBL/GenBank/DDBJ databases">
        <authorList>
            <person name="Kallberg Y."/>
            <person name="Tangrot J."/>
            <person name="Rosling A."/>
        </authorList>
    </citation>
    <scope>NUCLEOTIDE SEQUENCE [LARGE SCALE GENOMIC DNA]</scope>
    <source>
        <strain evidence="1 2">120-4 pot B 10/14</strain>
    </source>
</reference>
<dbReference type="Proteomes" id="UP000789901">
    <property type="component" value="Unassembled WGS sequence"/>
</dbReference>
<feature type="non-terminal residue" evidence="1">
    <location>
        <position position="51"/>
    </location>
</feature>
<name>A0ABN7X4S8_GIGMA</name>
<feature type="non-terminal residue" evidence="1">
    <location>
        <position position="1"/>
    </location>
</feature>
<gene>
    <name evidence="1" type="ORF">GMARGA_LOCUS38175</name>
</gene>
<evidence type="ECO:0000313" key="1">
    <source>
        <dbReference type="EMBL" id="CAG8846468.1"/>
    </source>
</evidence>
<evidence type="ECO:0000313" key="2">
    <source>
        <dbReference type="Proteomes" id="UP000789901"/>
    </source>
</evidence>
<protein>
    <submittedName>
        <fullName evidence="1">30399_t:CDS:1</fullName>
    </submittedName>
</protein>
<organism evidence="1 2">
    <name type="scientific">Gigaspora margarita</name>
    <dbReference type="NCBI Taxonomy" id="4874"/>
    <lineage>
        <taxon>Eukaryota</taxon>
        <taxon>Fungi</taxon>
        <taxon>Fungi incertae sedis</taxon>
        <taxon>Mucoromycota</taxon>
        <taxon>Glomeromycotina</taxon>
        <taxon>Glomeromycetes</taxon>
        <taxon>Diversisporales</taxon>
        <taxon>Gigasporaceae</taxon>
        <taxon>Gigaspora</taxon>
    </lineage>
</organism>
<dbReference type="EMBL" id="CAJVQB010083634">
    <property type="protein sequence ID" value="CAG8846468.1"/>
    <property type="molecule type" value="Genomic_DNA"/>
</dbReference>
<sequence>PGGLKLKKSVGPFSSCICHMWKNDDLALSLEKSSISGYLLSIYPAIIILHN</sequence>
<keyword evidence="2" id="KW-1185">Reference proteome</keyword>
<comment type="caution">
    <text evidence="1">The sequence shown here is derived from an EMBL/GenBank/DDBJ whole genome shotgun (WGS) entry which is preliminary data.</text>
</comment>
<accession>A0ABN7X4S8</accession>